<dbReference type="AlphaFoldDB" id="A0A2P6N6G5"/>
<dbReference type="Pfam" id="PF00995">
    <property type="entry name" value="Sec1"/>
    <property type="match status" value="1"/>
</dbReference>
<organism evidence="3 5">
    <name type="scientific">Planoprotostelium fungivorum</name>
    <dbReference type="NCBI Taxonomy" id="1890364"/>
    <lineage>
        <taxon>Eukaryota</taxon>
        <taxon>Amoebozoa</taxon>
        <taxon>Evosea</taxon>
        <taxon>Variosea</taxon>
        <taxon>Cavosteliida</taxon>
        <taxon>Cavosteliaceae</taxon>
        <taxon>Planoprotostelium</taxon>
    </lineage>
</organism>
<dbReference type="OrthoDB" id="2228at2759"/>
<dbReference type="PANTHER" id="PTHR11679">
    <property type="entry name" value="VESICLE PROTEIN SORTING-ASSOCIATED"/>
    <property type="match status" value="1"/>
</dbReference>
<evidence type="ECO:0000313" key="4">
    <source>
        <dbReference type="EMBL" id="PRP81561.1"/>
    </source>
</evidence>
<sequence>MSSDGGFNLREATKARLIQDMIKSVNTPNGLKVLVLNAESTKIISAACRMFDIIEEGVTLVEPIYNSRQPLDKLEAIYFLTPTDESIEQFCKDFSNPSKPQYAAAHLFFTRPISNDQLAKIKASPALKYVKSLKEINLDFIGYEGAAFHLDMPQAFHNLFSPDSSHSADEQHLIADRIVTMCATLKEYPVIRYQAGKDGAAAGLSHNLARLVSDKLDRLMRGSEEFNNSVNPNTRSTLIIVDRSIDPIAPLLHEFTYQAMIHDLLPVDSDKFSYETTKNDGSTNTKQVLLSELDPLWETLRHMHIAETMNWIIDNFNSFVKDNKASKLTSGKKVSNLKEMSDAMKAMPQYKEMLDKYSLHINMSQQCMTVFNEKHLADIAGLEQDMATGEDSEGKPVKNIISGLPRLLTLPEAELPLDDKLRLLMLYIISQEGIKDADRKRLMELAHIPPVHQSAIANLRFLGVTLMKGTKAKKTQKMKEKKKSKQRTDAPPYELSRYVPALKVLGQEALENTLDTKDYPYLKEDAAAEKSASSAPNNYRTSTQPKWANKDKRKTTATSAGGNRLFLFVAGGATFSELRSVYELSEKFKREVIIGTTSLLSPTEFVENLRQLKRLDLVEGEL</sequence>
<reference evidence="3 5" key="1">
    <citation type="journal article" date="2018" name="Genome Biol. Evol.">
        <title>Multiple Roots of Fruiting Body Formation in Amoebozoa.</title>
        <authorList>
            <person name="Hillmann F."/>
            <person name="Forbes G."/>
            <person name="Novohradska S."/>
            <person name="Ferling I."/>
            <person name="Riege K."/>
            <person name="Groth M."/>
            <person name="Westermann M."/>
            <person name="Marz M."/>
            <person name="Spaller T."/>
            <person name="Winckler T."/>
            <person name="Schaap P."/>
            <person name="Glockner G."/>
        </authorList>
    </citation>
    <scope>NUCLEOTIDE SEQUENCE [LARGE SCALE GENOMIC DNA]</scope>
    <source>
        <strain evidence="3 5">Jena</strain>
    </source>
</reference>
<comment type="similarity">
    <text evidence="1">Belongs to the STXBP/unc-18/SEC1 family.</text>
</comment>
<feature type="region of interest" description="Disordered" evidence="2">
    <location>
        <begin position="472"/>
        <end position="491"/>
    </location>
</feature>
<evidence type="ECO:0000256" key="2">
    <source>
        <dbReference type="SAM" id="MobiDB-lite"/>
    </source>
</evidence>
<dbReference type="InterPro" id="IPR027482">
    <property type="entry name" value="Sec1-like_dom2"/>
</dbReference>
<dbReference type="STRING" id="1890364.A0A2P6N6G5"/>
<keyword evidence="5" id="KW-1185">Reference proteome</keyword>
<evidence type="ECO:0000313" key="5">
    <source>
        <dbReference type="Proteomes" id="UP000241769"/>
    </source>
</evidence>
<dbReference type="InterPro" id="IPR036045">
    <property type="entry name" value="Sec1-like_sf"/>
</dbReference>
<dbReference type="FunCoup" id="A0A2P6N6G5">
    <property type="interactions" value="483"/>
</dbReference>
<dbReference type="Gene3D" id="3.40.50.1910">
    <property type="match status" value="1"/>
</dbReference>
<dbReference type="Gene3D" id="3.40.50.2060">
    <property type="match status" value="1"/>
</dbReference>
<evidence type="ECO:0000313" key="3">
    <source>
        <dbReference type="EMBL" id="PRP79539.1"/>
    </source>
</evidence>
<dbReference type="GO" id="GO:0016192">
    <property type="term" value="P:vesicle-mediated transport"/>
    <property type="evidence" value="ECO:0007669"/>
    <property type="project" value="InterPro"/>
</dbReference>
<proteinExistence type="inferred from homology"/>
<dbReference type="SUPFAM" id="SSF56815">
    <property type="entry name" value="Sec1/munc18-like (SM) proteins"/>
    <property type="match status" value="1"/>
</dbReference>
<accession>A0A2P6N6G5</accession>
<dbReference type="EMBL" id="MDYQ01000180">
    <property type="protein sequence ID" value="PRP79539.1"/>
    <property type="molecule type" value="Genomic_DNA"/>
</dbReference>
<name>A0A2P6N6G5_9EUKA</name>
<feature type="region of interest" description="Disordered" evidence="2">
    <location>
        <begin position="527"/>
        <end position="556"/>
    </location>
</feature>
<dbReference type="InterPro" id="IPR001619">
    <property type="entry name" value="Sec1-like"/>
</dbReference>
<dbReference type="Gene3D" id="3.90.830.10">
    <property type="entry name" value="Syntaxin Binding Protein 1, Chain A, domain 2"/>
    <property type="match status" value="1"/>
</dbReference>
<dbReference type="InParanoid" id="A0A2P6N6G5"/>
<feature type="compositionally biased region" description="Basic residues" evidence="2">
    <location>
        <begin position="472"/>
        <end position="485"/>
    </location>
</feature>
<dbReference type="Gene3D" id="1.25.40.60">
    <property type="match status" value="1"/>
</dbReference>
<protein>
    <submittedName>
        <fullName evidence="3">Sec1-like family protein</fullName>
    </submittedName>
</protein>
<evidence type="ECO:0000256" key="1">
    <source>
        <dbReference type="ARBA" id="ARBA00009884"/>
    </source>
</evidence>
<dbReference type="InterPro" id="IPR043154">
    <property type="entry name" value="Sec-1-like_dom1"/>
</dbReference>
<dbReference type="InterPro" id="IPR043127">
    <property type="entry name" value="Sec-1-like_dom3a"/>
</dbReference>
<dbReference type="EMBL" id="MDYQ01000121">
    <property type="protein sequence ID" value="PRP81561.1"/>
    <property type="molecule type" value="Genomic_DNA"/>
</dbReference>
<gene>
    <name evidence="4" type="ORF">PROFUN_01068</name>
    <name evidence="3" type="ORF">PROFUN_12772</name>
</gene>
<feature type="compositionally biased region" description="Polar residues" evidence="2">
    <location>
        <begin position="536"/>
        <end position="546"/>
    </location>
</feature>
<dbReference type="Proteomes" id="UP000241769">
    <property type="component" value="Unassembled WGS sequence"/>
</dbReference>
<dbReference type="PIRSF" id="PIRSF005715">
    <property type="entry name" value="VPS45_Sec1"/>
    <property type="match status" value="1"/>
</dbReference>
<comment type="caution">
    <text evidence="3">The sequence shown here is derived from an EMBL/GenBank/DDBJ whole genome shotgun (WGS) entry which is preliminary data.</text>
</comment>